<dbReference type="InterPro" id="IPR007278">
    <property type="entry name" value="DUF397"/>
</dbReference>
<organism evidence="2 3">
    <name type="scientific">Actinomadura rayongensis</name>
    <dbReference type="NCBI Taxonomy" id="1429076"/>
    <lineage>
        <taxon>Bacteria</taxon>
        <taxon>Bacillati</taxon>
        <taxon>Actinomycetota</taxon>
        <taxon>Actinomycetes</taxon>
        <taxon>Streptosporangiales</taxon>
        <taxon>Thermomonosporaceae</taxon>
        <taxon>Actinomadura</taxon>
    </lineage>
</organism>
<keyword evidence="3" id="KW-1185">Reference proteome</keyword>
<dbReference type="OrthoDB" id="3430276at2"/>
<reference evidence="2 3" key="1">
    <citation type="submission" date="2019-12" db="EMBL/GenBank/DDBJ databases">
        <title>Nocardia macrotermitis sp. nov. and Nocardia aurantia sp. nov., isolated from the gut of the fungus growing-termite Macrotermes natalensis.</title>
        <authorList>
            <person name="Christine B."/>
            <person name="Rene B."/>
        </authorList>
    </citation>
    <scope>NUCLEOTIDE SEQUENCE [LARGE SCALE GENOMIC DNA]</scope>
    <source>
        <strain evidence="2 3">DSM 102126</strain>
    </source>
</reference>
<dbReference type="RefSeq" id="WP_161103047.1">
    <property type="nucleotide sequence ID" value="NZ_JBHLYI010000001.1"/>
</dbReference>
<dbReference type="EMBL" id="WUTW01000002">
    <property type="protein sequence ID" value="MXQ64883.1"/>
    <property type="molecule type" value="Genomic_DNA"/>
</dbReference>
<evidence type="ECO:0000313" key="2">
    <source>
        <dbReference type="EMBL" id="MXQ64883.1"/>
    </source>
</evidence>
<accession>A0A6I4W6H2</accession>
<dbReference type="Proteomes" id="UP000431901">
    <property type="component" value="Unassembled WGS sequence"/>
</dbReference>
<sequence length="64" mass="7047">MAEQSRDVSGLAWRKSTWSSDADCVEAARCEASVLVRDSRNVLGGVLEVSVPQWRDLLRSLRGA</sequence>
<gene>
    <name evidence="2" type="ORF">GQ466_12630</name>
</gene>
<dbReference type="Pfam" id="PF04149">
    <property type="entry name" value="DUF397"/>
    <property type="match status" value="1"/>
</dbReference>
<protein>
    <submittedName>
        <fullName evidence="2">DUF397 domain-containing protein</fullName>
    </submittedName>
</protein>
<evidence type="ECO:0000259" key="1">
    <source>
        <dbReference type="Pfam" id="PF04149"/>
    </source>
</evidence>
<comment type="caution">
    <text evidence="2">The sequence shown here is derived from an EMBL/GenBank/DDBJ whole genome shotgun (WGS) entry which is preliminary data.</text>
</comment>
<feature type="domain" description="DUF397" evidence="1">
    <location>
        <begin position="11"/>
        <end position="62"/>
    </location>
</feature>
<evidence type="ECO:0000313" key="3">
    <source>
        <dbReference type="Proteomes" id="UP000431901"/>
    </source>
</evidence>
<name>A0A6I4W6H2_9ACTN</name>
<proteinExistence type="predicted"/>
<dbReference type="AlphaFoldDB" id="A0A6I4W6H2"/>